<gene>
    <name evidence="3" type="ORF">GGD88_003156</name>
</gene>
<protein>
    <submittedName>
        <fullName evidence="3">Transcriptional regulator with XRE-family HTH domain</fullName>
    </submittedName>
</protein>
<dbReference type="RefSeq" id="WP_184437125.1">
    <property type="nucleotide sequence ID" value="NZ_JACIGI010000036.1"/>
</dbReference>
<feature type="domain" description="HTH cro/C1-type" evidence="2">
    <location>
        <begin position="24"/>
        <end position="65"/>
    </location>
</feature>
<feature type="region of interest" description="Disordered" evidence="1">
    <location>
        <begin position="69"/>
        <end position="118"/>
    </location>
</feature>
<sequence>MKPECDAGFHARLNLILADEKSSTAFARRAGLSQSGFRRIEKGGEPGLQSLLSIAQAAGVSIEWLATGEGPMRRDPAPAQGQAQERAQDQPRGQAATDAATAPPESRPAPPAPPALDGRLLGMCFEGIKRTYKEANARIDDRSAGIMAARLYEDVLAATADDPDPEPARRAALRMGLQHLRRDLQTPASPAASSKHSA</sequence>
<name>A0A7W6S1Y9_9PROT</name>
<dbReference type="InterPro" id="IPR010982">
    <property type="entry name" value="Lambda_DNA-bd_dom_sf"/>
</dbReference>
<evidence type="ECO:0000313" key="3">
    <source>
        <dbReference type="EMBL" id="MBB4287408.1"/>
    </source>
</evidence>
<reference evidence="3 4" key="1">
    <citation type="submission" date="2020-08" db="EMBL/GenBank/DDBJ databases">
        <title>Genome sequencing of Purple Non-Sulfur Bacteria from various extreme environments.</title>
        <authorList>
            <person name="Mayer M."/>
        </authorList>
    </citation>
    <scope>NUCLEOTIDE SEQUENCE [LARGE SCALE GENOMIC DNA]</scope>
    <source>
        <strain evidence="3 4">JA135</strain>
    </source>
</reference>
<proteinExistence type="predicted"/>
<evidence type="ECO:0000313" key="4">
    <source>
        <dbReference type="Proteomes" id="UP000555728"/>
    </source>
</evidence>
<feature type="region of interest" description="Disordered" evidence="1">
    <location>
        <begin position="175"/>
        <end position="198"/>
    </location>
</feature>
<organism evidence="3 4">
    <name type="scientific">Roseospira goensis</name>
    <dbReference type="NCBI Taxonomy" id="391922"/>
    <lineage>
        <taxon>Bacteria</taxon>
        <taxon>Pseudomonadati</taxon>
        <taxon>Pseudomonadota</taxon>
        <taxon>Alphaproteobacteria</taxon>
        <taxon>Rhodospirillales</taxon>
        <taxon>Rhodospirillaceae</taxon>
        <taxon>Roseospira</taxon>
    </lineage>
</organism>
<feature type="compositionally biased region" description="Low complexity" evidence="1">
    <location>
        <begin position="187"/>
        <end position="198"/>
    </location>
</feature>
<dbReference type="Proteomes" id="UP000555728">
    <property type="component" value="Unassembled WGS sequence"/>
</dbReference>
<dbReference type="InterPro" id="IPR001387">
    <property type="entry name" value="Cro/C1-type_HTH"/>
</dbReference>
<dbReference type="EMBL" id="JACIGI010000036">
    <property type="protein sequence ID" value="MBB4287408.1"/>
    <property type="molecule type" value="Genomic_DNA"/>
</dbReference>
<dbReference type="AlphaFoldDB" id="A0A7W6S1Y9"/>
<dbReference type="PROSITE" id="PS50943">
    <property type="entry name" value="HTH_CROC1"/>
    <property type="match status" value="1"/>
</dbReference>
<dbReference type="SUPFAM" id="SSF47413">
    <property type="entry name" value="lambda repressor-like DNA-binding domains"/>
    <property type="match status" value="1"/>
</dbReference>
<accession>A0A7W6S1Y9</accession>
<keyword evidence="4" id="KW-1185">Reference proteome</keyword>
<evidence type="ECO:0000256" key="1">
    <source>
        <dbReference type="SAM" id="MobiDB-lite"/>
    </source>
</evidence>
<comment type="caution">
    <text evidence="3">The sequence shown here is derived from an EMBL/GenBank/DDBJ whole genome shotgun (WGS) entry which is preliminary data.</text>
</comment>
<dbReference type="Gene3D" id="1.10.260.40">
    <property type="entry name" value="lambda repressor-like DNA-binding domains"/>
    <property type="match status" value="1"/>
</dbReference>
<evidence type="ECO:0000259" key="2">
    <source>
        <dbReference type="PROSITE" id="PS50943"/>
    </source>
</evidence>
<feature type="compositionally biased region" description="Pro residues" evidence="1">
    <location>
        <begin position="105"/>
        <end position="114"/>
    </location>
</feature>
<dbReference type="CDD" id="cd00093">
    <property type="entry name" value="HTH_XRE"/>
    <property type="match status" value="1"/>
</dbReference>
<dbReference type="Pfam" id="PF01381">
    <property type="entry name" value="HTH_3"/>
    <property type="match status" value="1"/>
</dbReference>
<dbReference type="GO" id="GO:0003677">
    <property type="term" value="F:DNA binding"/>
    <property type="evidence" value="ECO:0007669"/>
    <property type="project" value="InterPro"/>
</dbReference>